<dbReference type="InterPro" id="IPR017900">
    <property type="entry name" value="4Fe4S_Fe_S_CS"/>
</dbReference>
<keyword evidence="6" id="KW-0408">Iron</keyword>
<organism evidence="9 10">
    <name type="scientific">Desulfocicer vacuolatum DSM 3385</name>
    <dbReference type="NCBI Taxonomy" id="1121400"/>
    <lineage>
        <taxon>Bacteria</taxon>
        <taxon>Pseudomonadati</taxon>
        <taxon>Thermodesulfobacteriota</taxon>
        <taxon>Desulfobacteria</taxon>
        <taxon>Desulfobacterales</taxon>
        <taxon>Desulfobacteraceae</taxon>
        <taxon>Desulfocicer</taxon>
    </lineage>
</organism>
<evidence type="ECO:0000256" key="3">
    <source>
        <dbReference type="ARBA" id="ARBA00022723"/>
    </source>
</evidence>
<dbReference type="Gene3D" id="3.40.50.10420">
    <property type="entry name" value="NagB/RpiA/CoA transferase-like"/>
    <property type="match status" value="1"/>
</dbReference>
<dbReference type="PANTHER" id="PTHR47153:SF2">
    <property type="entry name" value="LACTATE UTILIZATION PROTEIN B"/>
    <property type="match status" value="1"/>
</dbReference>
<evidence type="ECO:0000256" key="2">
    <source>
        <dbReference type="ARBA" id="ARBA00022485"/>
    </source>
</evidence>
<dbReference type="STRING" id="1121400.SAMN02746065_112134"/>
<protein>
    <submittedName>
        <fullName evidence="9">Iron-sulfur cluster-binding protein</fullName>
    </submittedName>
</protein>
<evidence type="ECO:0000256" key="7">
    <source>
        <dbReference type="ARBA" id="ARBA00023014"/>
    </source>
</evidence>
<dbReference type="InterPro" id="IPR004452">
    <property type="entry name" value="LutB/LldF"/>
</dbReference>
<keyword evidence="3" id="KW-0479">Metal-binding</keyword>
<dbReference type="PROSITE" id="PS51379">
    <property type="entry name" value="4FE4S_FER_2"/>
    <property type="match status" value="1"/>
</dbReference>
<dbReference type="InterPro" id="IPR003741">
    <property type="entry name" value="LUD_dom"/>
</dbReference>
<dbReference type="GO" id="GO:0046872">
    <property type="term" value="F:metal ion binding"/>
    <property type="evidence" value="ECO:0007669"/>
    <property type="project" value="UniProtKB-KW"/>
</dbReference>
<dbReference type="InterPro" id="IPR037171">
    <property type="entry name" value="NagB/RpiA_transferase-like"/>
</dbReference>
<dbReference type="OrthoDB" id="5289041at2"/>
<dbReference type="GO" id="GO:0006089">
    <property type="term" value="P:lactate metabolic process"/>
    <property type="evidence" value="ECO:0007669"/>
    <property type="project" value="InterPro"/>
</dbReference>
<dbReference type="InterPro" id="IPR009051">
    <property type="entry name" value="Helical_ferredxn"/>
</dbReference>
<keyword evidence="1" id="KW-0813">Transport</keyword>
<feature type="domain" description="4Fe-4S ferredoxin-type" evidence="8">
    <location>
        <begin position="306"/>
        <end position="334"/>
    </location>
</feature>
<dbReference type="InterPro" id="IPR024185">
    <property type="entry name" value="FTHF_cligase-like_sf"/>
</dbReference>
<dbReference type="SUPFAM" id="SSF54862">
    <property type="entry name" value="4Fe-4S ferredoxins"/>
    <property type="match status" value="1"/>
</dbReference>
<dbReference type="Pfam" id="PF13183">
    <property type="entry name" value="Fer4_8"/>
    <property type="match status" value="1"/>
</dbReference>
<accession>A0A1W2CLP6</accession>
<keyword evidence="10" id="KW-1185">Reference proteome</keyword>
<evidence type="ECO:0000256" key="1">
    <source>
        <dbReference type="ARBA" id="ARBA00022448"/>
    </source>
</evidence>
<dbReference type="Pfam" id="PF02754">
    <property type="entry name" value="CCG"/>
    <property type="match status" value="2"/>
</dbReference>
<name>A0A1W2CLP6_9BACT</name>
<evidence type="ECO:0000256" key="4">
    <source>
        <dbReference type="ARBA" id="ARBA00022737"/>
    </source>
</evidence>
<evidence type="ECO:0000256" key="6">
    <source>
        <dbReference type="ARBA" id="ARBA00023004"/>
    </source>
</evidence>
<keyword evidence="5" id="KW-0249">Electron transport</keyword>
<dbReference type="Pfam" id="PF02589">
    <property type="entry name" value="LUD_dom"/>
    <property type="match status" value="1"/>
</dbReference>
<evidence type="ECO:0000313" key="10">
    <source>
        <dbReference type="Proteomes" id="UP000192418"/>
    </source>
</evidence>
<dbReference type="EMBL" id="FWXY01000012">
    <property type="protein sequence ID" value="SMC86139.1"/>
    <property type="molecule type" value="Genomic_DNA"/>
</dbReference>
<dbReference type="GO" id="GO:0051539">
    <property type="term" value="F:4 iron, 4 sulfur cluster binding"/>
    <property type="evidence" value="ECO:0007669"/>
    <property type="project" value="UniProtKB-KW"/>
</dbReference>
<dbReference type="Gene3D" id="1.10.1060.10">
    <property type="entry name" value="Alpha-helical ferredoxin"/>
    <property type="match status" value="1"/>
</dbReference>
<keyword evidence="4" id="KW-0677">Repeat</keyword>
<dbReference type="GO" id="GO:0016491">
    <property type="term" value="F:oxidoreductase activity"/>
    <property type="evidence" value="ECO:0007669"/>
    <property type="project" value="UniProtKB-ARBA"/>
</dbReference>
<dbReference type="PANTHER" id="PTHR47153">
    <property type="entry name" value="LACTATE UTILIZATION PROTEIN B"/>
    <property type="match status" value="1"/>
</dbReference>
<dbReference type="InterPro" id="IPR004017">
    <property type="entry name" value="Cys_rich_dom"/>
</dbReference>
<keyword evidence="2" id="KW-0004">4Fe-4S</keyword>
<evidence type="ECO:0000313" key="9">
    <source>
        <dbReference type="EMBL" id="SMC86139.1"/>
    </source>
</evidence>
<reference evidence="9 10" key="1">
    <citation type="submission" date="2017-04" db="EMBL/GenBank/DDBJ databases">
        <authorList>
            <person name="Afonso C.L."/>
            <person name="Miller P.J."/>
            <person name="Scott M.A."/>
            <person name="Spackman E."/>
            <person name="Goraichik I."/>
            <person name="Dimitrov K.M."/>
            <person name="Suarez D.L."/>
            <person name="Swayne D.E."/>
        </authorList>
    </citation>
    <scope>NUCLEOTIDE SEQUENCE [LARGE SCALE GENOMIC DNA]</scope>
    <source>
        <strain evidence="9 10">DSM 3385</strain>
    </source>
</reference>
<dbReference type="PROSITE" id="PS00198">
    <property type="entry name" value="4FE4S_FER_1"/>
    <property type="match status" value="1"/>
</dbReference>
<dbReference type="Proteomes" id="UP000192418">
    <property type="component" value="Unassembled WGS sequence"/>
</dbReference>
<dbReference type="InterPro" id="IPR054704">
    <property type="entry name" value="Quin_L_LdhH-like"/>
</dbReference>
<dbReference type="SUPFAM" id="SSF100950">
    <property type="entry name" value="NagB/RpiA/CoA transferase-like"/>
    <property type="match status" value="1"/>
</dbReference>
<evidence type="ECO:0000256" key="5">
    <source>
        <dbReference type="ARBA" id="ARBA00022982"/>
    </source>
</evidence>
<keyword evidence="7" id="KW-0411">Iron-sulfur</keyword>
<dbReference type="NCBIfam" id="NF045670">
    <property type="entry name" value="quin_L_LdhH"/>
    <property type="match status" value="1"/>
</dbReference>
<proteinExistence type="predicted"/>
<sequence length="735" mass="81068">MEKKTSQETLKAYRKRIDTALDNDFLRTAMDRFAVAYKEGRKNAFKDMDTDDLIEQVAILKKKAIENRTALLEEFTFQAEKKGIQVHMAADAQEANNIISHIGKAANCQKVIKSKSMTAEETHLNPWLENRGFKVTETDLGEWIVQLRHEGPSHMVMPAIHLSRYQVADLFSQVTDSRQDAKIEGLVKVARSTLRDNFIEADMGITGANFLIAKTATMGLVTNEGNARLATTLPRVHVVLAGIDKILPSLEDALKVARVLPRNATGQQLTSYVTWITGPSQCTSMETDKREMHIVLLDNGRSAIADDPLFSQVLHCVRCGACANVCPVYRMVGGHQMGHIYIGAIGLITTYFFHGRENARNLVQNCTNCGACKAVCAANIDLPRLIKEVHARIQDEEGHPLKSLLLAKVLKNRKLFHGLLRSASLAQVPVTGNTPYLRHLPMVFSNEHNFRALPAIAKVPFRDRWKKLKPRIDKPAMKIILFSGCVQDFVYPEQLEAAVKLFKKGSVDVEFPMGQSCCGLPAMMMGEKEAARDVAIQNVKAMRGFNAQWIVTLCASCASHLTHATRDLTKGFLPDKEIKDFIQRIIPFSDFINRFAPETVLPGGKDLASHAPKAVSTAGKGKVTWHSPCHLCRGMGVRNAPKDLIAASGQTFVQAEEEETCCGFGGSFSANFPAVSREILTRKLDDAENTGAELLVTECPGCVLQLRGGAVNQERNLKVSHLAELLAGTVKTSSD</sequence>
<gene>
    <name evidence="9" type="ORF">SAMN02746065_112134</name>
</gene>
<dbReference type="RefSeq" id="WP_084069747.1">
    <property type="nucleotide sequence ID" value="NZ_FWXY01000012.1"/>
</dbReference>
<dbReference type="InterPro" id="IPR017896">
    <property type="entry name" value="4Fe4S_Fe-S-bd"/>
</dbReference>
<evidence type="ECO:0000259" key="8">
    <source>
        <dbReference type="PROSITE" id="PS51379"/>
    </source>
</evidence>
<dbReference type="AlphaFoldDB" id="A0A1W2CLP6"/>